<gene>
    <name evidence="2" type="ORF">GCM10008111_09750</name>
</gene>
<dbReference type="Gene3D" id="1.25.40.10">
    <property type="entry name" value="Tetratricopeptide repeat domain"/>
    <property type="match status" value="1"/>
</dbReference>
<evidence type="ECO:0000256" key="1">
    <source>
        <dbReference type="SAM" id="SignalP"/>
    </source>
</evidence>
<dbReference type="SUPFAM" id="SSF48452">
    <property type="entry name" value="TPR-like"/>
    <property type="match status" value="1"/>
</dbReference>
<keyword evidence="3" id="KW-1185">Reference proteome</keyword>
<proteinExistence type="predicted"/>
<keyword evidence="1" id="KW-0732">Signal</keyword>
<feature type="chain" id="PRO_5045869425" description="Tetratricopeptide repeat protein" evidence="1">
    <location>
        <begin position="27"/>
        <end position="174"/>
    </location>
</feature>
<evidence type="ECO:0000313" key="2">
    <source>
        <dbReference type="EMBL" id="GGW55660.1"/>
    </source>
</evidence>
<name>A0ABQ2WIV6_9ALTE</name>
<protein>
    <recommendedName>
        <fullName evidence="4">Tetratricopeptide repeat protein</fullName>
    </recommendedName>
</protein>
<feature type="signal peptide" evidence="1">
    <location>
        <begin position="1"/>
        <end position="26"/>
    </location>
</feature>
<comment type="caution">
    <text evidence="2">The sequence shown here is derived from an EMBL/GenBank/DDBJ whole genome shotgun (WGS) entry which is preliminary data.</text>
</comment>
<dbReference type="InterPro" id="IPR011990">
    <property type="entry name" value="TPR-like_helical_dom_sf"/>
</dbReference>
<dbReference type="Proteomes" id="UP000634667">
    <property type="component" value="Unassembled WGS sequence"/>
</dbReference>
<sequence>MTISTRKFITSLAVVLLSSSPLLASAAGNGYKMALIEDAPGAEYIKAGQFAQAIELAQSTRIADSEPFYRQVSLCVSYSRTGQFELAETACNDAVQLAATLQAVPRSTKREMRALALNNRGVMSLVAGDKVAALQDFMEAVRLDNSDLTLANLERLTVSINGNDIQEIALQAAE</sequence>
<dbReference type="RefSeq" id="WP_189481093.1">
    <property type="nucleotide sequence ID" value="NZ_BMYR01000003.1"/>
</dbReference>
<evidence type="ECO:0008006" key="4">
    <source>
        <dbReference type="Google" id="ProtNLM"/>
    </source>
</evidence>
<reference evidence="3" key="1">
    <citation type="journal article" date="2019" name="Int. J. Syst. Evol. Microbiol.">
        <title>The Global Catalogue of Microorganisms (GCM) 10K type strain sequencing project: providing services to taxonomists for standard genome sequencing and annotation.</title>
        <authorList>
            <consortium name="The Broad Institute Genomics Platform"/>
            <consortium name="The Broad Institute Genome Sequencing Center for Infectious Disease"/>
            <person name="Wu L."/>
            <person name="Ma J."/>
        </authorList>
    </citation>
    <scope>NUCLEOTIDE SEQUENCE [LARGE SCALE GENOMIC DNA]</scope>
    <source>
        <strain evidence="3">KCTC 23723</strain>
    </source>
</reference>
<accession>A0ABQ2WIV6</accession>
<dbReference type="EMBL" id="BMYR01000003">
    <property type="protein sequence ID" value="GGW55660.1"/>
    <property type="molecule type" value="Genomic_DNA"/>
</dbReference>
<evidence type="ECO:0000313" key="3">
    <source>
        <dbReference type="Proteomes" id="UP000634667"/>
    </source>
</evidence>
<organism evidence="2 3">
    <name type="scientific">Alishewanella tabrizica</name>
    <dbReference type="NCBI Taxonomy" id="671278"/>
    <lineage>
        <taxon>Bacteria</taxon>
        <taxon>Pseudomonadati</taxon>
        <taxon>Pseudomonadota</taxon>
        <taxon>Gammaproteobacteria</taxon>
        <taxon>Alteromonadales</taxon>
        <taxon>Alteromonadaceae</taxon>
        <taxon>Alishewanella</taxon>
    </lineage>
</organism>